<evidence type="ECO:0000313" key="8">
    <source>
        <dbReference type="EMBL" id="SEE80633.1"/>
    </source>
</evidence>
<dbReference type="Pfam" id="PF08281">
    <property type="entry name" value="Sigma70_r4_2"/>
    <property type="match status" value="1"/>
</dbReference>
<accession>A0A1H5LU88</accession>
<dbReference type="PANTHER" id="PTHR43133">
    <property type="entry name" value="RNA POLYMERASE ECF-TYPE SIGMA FACTO"/>
    <property type="match status" value="1"/>
</dbReference>
<dbReference type="InterPro" id="IPR013249">
    <property type="entry name" value="RNA_pol_sigma70_r4_t2"/>
</dbReference>
<keyword evidence="5" id="KW-0804">Transcription</keyword>
<dbReference type="GO" id="GO:0006352">
    <property type="term" value="P:DNA-templated transcription initiation"/>
    <property type="evidence" value="ECO:0007669"/>
    <property type="project" value="InterPro"/>
</dbReference>
<feature type="domain" description="RNA polymerase sigma factor 70 region 4 type 2" evidence="7">
    <location>
        <begin position="121"/>
        <end position="172"/>
    </location>
</feature>
<dbReference type="RefSeq" id="WP_089773855.1">
    <property type="nucleotide sequence ID" value="NZ_FNTX01000002.1"/>
</dbReference>
<dbReference type="OrthoDB" id="7376212at2"/>
<dbReference type="InterPro" id="IPR007627">
    <property type="entry name" value="RNA_pol_sigma70_r2"/>
</dbReference>
<dbReference type="STRING" id="648782.SAMN04488554_2985"/>
<dbReference type="EMBL" id="FNTX01000002">
    <property type="protein sequence ID" value="SEE80633.1"/>
    <property type="molecule type" value="Genomic_DNA"/>
</dbReference>
<evidence type="ECO:0000256" key="4">
    <source>
        <dbReference type="ARBA" id="ARBA00023125"/>
    </source>
</evidence>
<name>A0A1H5LU88_9MICO</name>
<protein>
    <submittedName>
        <fullName evidence="8">RNA polymerase sigma-70 factor, ECF subfamily</fullName>
    </submittedName>
</protein>
<dbReference type="InterPro" id="IPR014284">
    <property type="entry name" value="RNA_pol_sigma-70_dom"/>
</dbReference>
<dbReference type="GO" id="GO:0016987">
    <property type="term" value="F:sigma factor activity"/>
    <property type="evidence" value="ECO:0007669"/>
    <property type="project" value="UniProtKB-KW"/>
</dbReference>
<evidence type="ECO:0000313" key="9">
    <source>
        <dbReference type="Proteomes" id="UP000199220"/>
    </source>
</evidence>
<keyword evidence="3" id="KW-0731">Sigma factor</keyword>
<dbReference type="SUPFAM" id="SSF88659">
    <property type="entry name" value="Sigma3 and sigma4 domains of RNA polymerase sigma factors"/>
    <property type="match status" value="1"/>
</dbReference>
<dbReference type="InterPro" id="IPR039425">
    <property type="entry name" value="RNA_pol_sigma-70-like"/>
</dbReference>
<dbReference type="InterPro" id="IPR036388">
    <property type="entry name" value="WH-like_DNA-bd_sf"/>
</dbReference>
<dbReference type="Gene3D" id="1.10.10.10">
    <property type="entry name" value="Winged helix-like DNA-binding domain superfamily/Winged helix DNA-binding domain"/>
    <property type="match status" value="1"/>
</dbReference>
<proteinExistence type="inferred from homology"/>
<keyword evidence="2" id="KW-0805">Transcription regulation</keyword>
<evidence type="ECO:0000256" key="5">
    <source>
        <dbReference type="ARBA" id="ARBA00023163"/>
    </source>
</evidence>
<dbReference type="InterPro" id="IPR013324">
    <property type="entry name" value="RNA_pol_sigma_r3/r4-like"/>
</dbReference>
<dbReference type="CDD" id="cd06171">
    <property type="entry name" value="Sigma70_r4"/>
    <property type="match status" value="1"/>
</dbReference>
<dbReference type="PANTHER" id="PTHR43133:SF8">
    <property type="entry name" value="RNA POLYMERASE SIGMA FACTOR HI_1459-RELATED"/>
    <property type="match status" value="1"/>
</dbReference>
<evidence type="ECO:0000259" key="7">
    <source>
        <dbReference type="Pfam" id="PF08281"/>
    </source>
</evidence>
<dbReference type="NCBIfam" id="TIGR02937">
    <property type="entry name" value="sigma70-ECF"/>
    <property type="match status" value="1"/>
</dbReference>
<organism evidence="8 9">
    <name type="scientific">Ruania alba</name>
    <dbReference type="NCBI Taxonomy" id="648782"/>
    <lineage>
        <taxon>Bacteria</taxon>
        <taxon>Bacillati</taxon>
        <taxon>Actinomycetota</taxon>
        <taxon>Actinomycetes</taxon>
        <taxon>Micrococcales</taxon>
        <taxon>Ruaniaceae</taxon>
        <taxon>Ruania</taxon>
    </lineage>
</organism>
<evidence type="ECO:0000256" key="3">
    <source>
        <dbReference type="ARBA" id="ARBA00023082"/>
    </source>
</evidence>
<feature type="domain" description="RNA polymerase sigma-70 region 2" evidence="6">
    <location>
        <begin position="23"/>
        <end position="90"/>
    </location>
</feature>
<dbReference type="Gene3D" id="1.10.1740.10">
    <property type="match status" value="1"/>
</dbReference>
<sequence length="180" mass="20913">MDSPDAELMRRTRNGDKQAFEEIVRRHGPAMYRFGLRMLRDEDVVRDCVQDAFVAAWEGAERFRGEAAVKTWLFSIMANKVRRQLRVRGRELTMEFDEAALREPPQHGPERRAIAGTMMGELEQALDELPLAQRACWILYEVEGLSYDRIAQIQGMTVDAVRGSIYRGRQALERRLEAWR</sequence>
<dbReference type="Pfam" id="PF04542">
    <property type="entry name" value="Sigma70_r2"/>
    <property type="match status" value="1"/>
</dbReference>
<evidence type="ECO:0000256" key="2">
    <source>
        <dbReference type="ARBA" id="ARBA00023015"/>
    </source>
</evidence>
<dbReference type="SUPFAM" id="SSF88946">
    <property type="entry name" value="Sigma2 domain of RNA polymerase sigma factors"/>
    <property type="match status" value="1"/>
</dbReference>
<dbReference type="AlphaFoldDB" id="A0A1H5LU88"/>
<keyword evidence="4" id="KW-0238">DNA-binding</keyword>
<comment type="similarity">
    <text evidence="1">Belongs to the sigma-70 factor family. ECF subfamily.</text>
</comment>
<evidence type="ECO:0000256" key="1">
    <source>
        <dbReference type="ARBA" id="ARBA00010641"/>
    </source>
</evidence>
<dbReference type="InterPro" id="IPR013325">
    <property type="entry name" value="RNA_pol_sigma_r2"/>
</dbReference>
<evidence type="ECO:0000259" key="6">
    <source>
        <dbReference type="Pfam" id="PF04542"/>
    </source>
</evidence>
<dbReference type="GO" id="GO:0003677">
    <property type="term" value="F:DNA binding"/>
    <property type="evidence" value="ECO:0007669"/>
    <property type="project" value="UniProtKB-KW"/>
</dbReference>
<gene>
    <name evidence="8" type="ORF">SAMN04488554_2985</name>
</gene>
<keyword evidence="9" id="KW-1185">Reference proteome</keyword>
<dbReference type="Proteomes" id="UP000199220">
    <property type="component" value="Unassembled WGS sequence"/>
</dbReference>
<reference evidence="9" key="1">
    <citation type="submission" date="2016-10" db="EMBL/GenBank/DDBJ databases">
        <authorList>
            <person name="Varghese N."/>
            <person name="Submissions S."/>
        </authorList>
    </citation>
    <scope>NUCLEOTIDE SEQUENCE [LARGE SCALE GENOMIC DNA]</scope>
    <source>
        <strain evidence="9">DSM 21368</strain>
    </source>
</reference>